<dbReference type="GO" id="GO:0019877">
    <property type="term" value="P:diaminopimelate biosynthetic process"/>
    <property type="evidence" value="ECO:0007669"/>
    <property type="project" value="UniProtKB-ARBA"/>
</dbReference>
<dbReference type="Gene3D" id="3.30.70.360">
    <property type="match status" value="1"/>
</dbReference>
<dbReference type="NCBIfam" id="TIGR01891">
    <property type="entry name" value="amidohydrolases"/>
    <property type="match status" value="1"/>
</dbReference>
<evidence type="ECO:0000256" key="2">
    <source>
        <dbReference type="PIRSR" id="PIRSR005962-1"/>
    </source>
</evidence>
<dbReference type="EC" id="3.5.1.32" evidence="5"/>
<dbReference type="GO" id="GO:0050118">
    <property type="term" value="F:N-acetyldiaminopimelate deacetylase activity"/>
    <property type="evidence" value="ECO:0007669"/>
    <property type="project" value="UniProtKB-ARBA"/>
</dbReference>
<feature type="binding site" evidence="2">
    <location>
        <position position="393"/>
    </location>
    <ligand>
        <name>Mn(2+)</name>
        <dbReference type="ChEBI" id="CHEBI:29035"/>
        <label>2</label>
    </ligand>
</feature>
<organism evidence="5 6">
    <name type="scientific">Paraburkholderia xenovorans (strain LB400)</name>
    <dbReference type="NCBI Taxonomy" id="266265"/>
    <lineage>
        <taxon>Bacteria</taxon>
        <taxon>Pseudomonadati</taxon>
        <taxon>Pseudomonadota</taxon>
        <taxon>Betaproteobacteria</taxon>
        <taxon>Burkholderiales</taxon>
        <taxon>Burkholderiaceae</taxon>
        <taxon>Paraburkholderia</taxon>
    </lineage>
</organism>
<dbReference type="FunFam" id="3.30.70.360:FF:000001">
    <property type="entry name" value="N-acetyldiaminopimelate deacetylase"/>
    <property type="match status" value="1"/>
</dbReference>
<dbReference type="AlphaFoldDB" id="Q13TX8"/>
<gene>
    <name evidence="5" type="ORF">Bxe_A0472</name>
</gene>
<keyword evidence="2" id="KW-0464">Manganese</keyword>
<evidence type="ECO:0000256" key="3">
    <source>
        <dbReference type="SAM" id="MobiDB-lite"/>
    </source>
</evidence>
<dbReference type="SUPFAM" id="SSF55031">
    <property type="entry name" value="Bacterial exopeptidase dimerisation domain"/>
    <property type="match status" value="1"/>
</dbReference>
<dbReference type="InterPro" id="IPR036264">
    <property type="entry name" value="Bact_exopeptidase_dim_dom"/>
</dbReference>
<dbReference type="KEGG" id="bxe:Bxe_A0472"/>
<feature type="binding site" evidence="2">
    <location>
        <position position="128"/>
    </location>
    <ligand>
        <name>Mn(2+)</name>
        <dbReference type="ChEBI" id="CHEBI:29035"/>
        <label>2</label>
    </ligand>
</feature>
<proteinExistence type="predicted"/>
<dbReference type="eggNOG" id="COG1473">
    <property type="taxonomic scope" value="Bacteria"/>
</dbReference>
<feature type="binding site" evidence="2">
    <location>
        <position position="187"/>
    </location>
    <ligand>
        <name>Mn(2+)</name>
        <dbReference type="ChEBI" id="CHEBI:29035"/>
        <label>2</label>
    </ligand>
</feature>
<protein>
    <submittedName>
        <fullName evidence="5">Hippurate carboxypeptidase, M20D-type</fullName>
        <ecNumber evidence="5">3.5.1.32</ecNumber>
    </submittedName>
</protein>
<comment type="cofactor">
    <cofactor evidence="2">
        <name>Mn(2+)</name>
        <dbReference type="ChEBI" id="CHEBI:29035"/>
    </cofactor>
    <text evidence="2">The Mn(2+) ion enhances activity.</text>
</comment>
<feature type="binding site" evidence="2">
    <location>
        <position position="161"/>
    </location>
    <ligand>
        <name>Mn(2+)</name>
        <dbReference type="ChEBI" id="CHEBI:29035"/>
        <label>2</label>
    </ligand>
</feature>
<keyword evidence="5" id="KW-0645">Protease</keyword>
<feature type="binding site" evidence="2">
    <location>
        <position position="126"/>
    </location>
    <ligand>
        <name>Mn(2+)</name>
        <dbReference type="ChEBI" id="CHEBI:29035"/>
        <label>2</label>
    </ligand>
</feature>
<dbReference type="STRING" id="266265.Bxe_A0472"/>
<dbReference type="PIRSF" id="PIRSF005962">
    <property type="entry name" value="Pept_M20D_amidohydro"/>
    <property type="match status" value="1"/>
</dbReference>
<dbReference type="InterPro" id="IPR011650">
    <property type="entry name" value="Peptidase_M20_dimer"/>
</dbReference>
<keyword evidence="1 5" id="KW-0378">Hydrolase</keyword>
<dbReference type="Proteomes" id="UP000001817">
    <property type="component" value="Chromosome 1"/>
</dbReference>
<dbReference type="SUPFAM" id="SSF53187">
    <property type="entry name" value="Zn-dependent exopeptidases"/>
    <property type="match status" value="1"/>
</dbReference>
<keyword evidence="5" id="KW-0121">Carboxypeptidase</keyword>
<dbReference type="GO" id="GO:0046872">
    <property type="term" value="F:metal ion binding"/>
    <property type="evidence" value="ECO:0007669"/>
    <property type="project" value="UniProtKB-KW"/>
</dbReference>
<dbReference type="EMBL" id="CP000270">
    <property type="protein sequence ID" value="ABE32461.1"/>
    <property type="molecule type" value="Genomic_DNA"/>
</dbReference>
<dbReference type="Gene3D" id="3.40.630.10">
    <property type="entry name" value="Zn peptidases"/>
    <property type="match status" value="1"/>
</dbReference>
<dbReference type="PANTHER" id="PTHR11014:SF63">
    <property type="entry name" value="METALLOPEPTIDASE, PUTATIVE (AFU_ORTHOLOGUE AFUA_6G09600)-RELATED"/>
    <property type="match status" value="1"/>
</dbReference>
<dbReference type="Pfam" id="PF07687">
    <property type="entry name" value="M20_dimer"/>
    <property type="match status" value="1"/>
</dbReference>
<dbReference type="PANTHER" id="PTHR11014">
    <property type="entry name" value="PEPTIDASE M20 FAMILY MEMBER"/>
    <property type="match status" value="1"/>
</dbReference>
<evidence type="ECO:0000313" key="5">
    <source>
        <dbReference type="EMBL" id="ABE32461.1"/>
    </source>
</evidence>
<dbReference type="CDD" id="cd05666">
    <property type="entry name" value="M20_Acy1-like"/>
    <property type="match status" value="1"/>
</dbReference>
<name>Q13TX8_PARXL</name>
<sequence>MITVPGPARSRAIPRKPAHTHHHSIMKLIPEIQAAHGEIQTLRRTIHAHPELRYEETATADLVARTLESWGIETHRGLGKTGVVGVLKRGNGSRSIGLRADMDALPIQELNSFDHRSKNDGKMHACGHDGHTAMLLGAARHLVKHGEFDGTIVFIFQPAEEGGAGAQAMIDDGLFVKFPVDAVFGIHNWPGMATGHFGVTEGPIMASSNEFRIEIKGVGSHAAMPHNGHDPVFTAVQIANGLQSIITRNKKPIDTAVLSVTQIHAGDAVNVVPNNAWIAGTVRTFTIETLDLIEARMRKIAESTAEAYDCSVDIQFHRNYPPTINSSEEARFAATVMKEIVGAENVDDAVEPTMGAEDFSFMLLAKPGCYAFLGNGNGGHRDSGHGAGPCMLHNASYDFNDELLPIGSTYWVRLAQRFLAQEK</sequence>
<keyword evidence="6" id="KW-1185">Reference proteome</keyword>
<dbReference type="GO" id="GO:0047980">
    <property type="term" value="F:hippurate hydrolase activity"/>
    <property type="evidence" value="ECO:0007669"/>
    <property type="project" value="UniProtKB-EC"/>
</dbReference>
<feature type="domain" description="Peptidase M20 dimerisation" evidence="4">
    <location>
        <begin position="210"/>
        <end position="308"/>
    </location>
</feature>
<evidence type="ECO:0000259" key="4">
    <source>
        <dbReference type="Pfam" id="PF07687"/>
    </source>
</evidence>
<dbReference type="InterPro" id="IPR017439">
    <property type="entry name" value="Amidohydrolase"/>
</dbReference>
<dbReference type="GO" id="GO:0004180">
    <property type="term" value="F:carboxypeptidase activity"/>
    <property type="evidence" value="ECO:0007669"/>
    <property type="project" value="UniProtKB-KW"/>
</dbReference>
<dbReference type="Pfam" id="PF01546">
    <property type="entry name" value="Peptidase_M20"/>
    <property type="match status" value="1"/>
</dbReference>
<feature type="region of interest" description="Disordered" evidence="3">
    <location>
        <begin position="1"/>
        <end position="20"/>
    </location>
</feature>
<reference evidence="5 6" key="1">
    <citation type="journal article" date="2006" name="Proc. Natl. Acad. Sci. U.S.A.">
        <title>Burkholderia xenovorans LB400 harbors a multi-replicon, 9.73-Mbp genome shaped for versatility.</title>
        <authorList>
            <person name="Chain P.S."/>
            <person name="Denef V.J."/>
            <person name="Konstantinidis K.T."/>
            <person name="Vergez L.M."/>
            <person name="Agullo L."/>
            <person name="Reyes V.L."/>
            <person name="Hauser L."/>
            <person name="Cordova M."/>
            <person name="Gomez L."/>
            <person name="Gonzalez M."/>
            <person name="Land M."/>
            <person name="Lao V."/>
            <person name="Larimer F."/>
            <person name="LiPuma J.J."/>
            <person name="Mahenthiralingam E."/>
            <person name="Malfatti S.A."/>
            <person name="Marx C.J."/>
            <person name="Parnell J.J."/>
            <person name="Ramette A."/>
            <person name="Richardson P."/>
            <person name="Seeger M."/>
            <person name="Smith D."/>
            <person name="Spilker T."/>
            <person name="Sul W.J."/>
            <person name="Tsoi T.V."/>
            <person name="Ulrich L.E."/>
            <person name="Zhulin I.B."/>
            <person name="Tiedje J.M."/>
        </authorList>
    </citation>
    <scope>NUCLEOTIDE SEQUENCE [LARGE SCALE GENOMIC DNA]</scope>
    <source>
        <strain evidence="5 6">LB400</strain>
    </source>
</reference>
<dbReference type="InterPro" id="IPR002933">
    <property type="entry name" value="Peptidase_M20"/>
</dbReference>
<evidence type="ECO:0000313" key="6">
    <source>
        <dbReference type="Proteomes" id="UP000001817"/>
    </source>
</evidence>
<evidence type="ECO:0000256" key="1">
    <source>
        <dbReference type="ARBA" id="ARBA00022801"/>
    </source>
</evidence>
<accession>Q13TX8</accession>
<keyword evidence="2" id="KW-0479">Metal-binding</keyword>